<dbReference type="PANTHER" id="PTHR42756:SF1">
    <property type="entry name" value="TRANSCRIPTIONAL REPRESSOR OF EMRAB OPERON"/>
    <property type="match status" value="1"/>
</dbReference>
<dbReference type="Proteomes" id="UP000484547">
    <property type="component" value="Unassembled WGS sequence"/>
</dbReference>
<evidence type="ECO:0000256" key="3">
    <source>
        <dbReference type="ARBA" id="ARBA00023163"/>
    </source>
</evidence>
<dbReference type="AlphaFoldDB" id="A0A7X3BUV9"/>
<feature type="domain" description="HTH marR-type" evidence="4">
    <location>
        <begin position="1"/>
        <end position="146"/>
    </location>
</feature>
<evidence type="ECO:0000313" key="5">
    <source>
        <dbReference type="EMBL" id="MTT74941.1"/>
    </source>
</evidence>
<dbReference type="InterPro" id="IPR023187">
    <property type="entry name" value="Tscrpt_reg_MarR-type_CS"/>
</dbReference>
<evidence type="ECO:0000259" key="4">
    <source>
        <dbReference type="PROSITE" id="PS50995"/>
    </source>
</evidence>
<evidence type="ECO:0000313" key="6">
    <source>
        <dbReference type="EMBL" id="MTU03072.1"/>
    </source>
</evidence>
<dbReference type="InterPro" id="IPR036388">
    <property type="entry name" value="WH-like_DNA-bd_sf"/>
</dbReference>
<dbReference type="PROSITE" id="PS01117">
    <property type="entry name" value="HTH_MARR_1"/>
    <property type="match status" value="1"/>
</dbReference>
<dbReference type="OrthoDB" id="3232829at2"/>
<dbReference type="RefSeq" id="WP_155163486.1">
    <property type="nucleotide sequence ID" value="NZ_WNBG01000001.1"/>
</dbReference>
<dbReference type="EMBL" id="WNBW01000001">
    <property type="protein sequence ID" value="MTU03072.1"/>
    <property type="molecule type" value="Genomic_DNA"/>
</dbReference>
<organism evidence="5 8">
    <name type="scientific">Phascolarctobacterium faecium</name>
    <dbReference type="NCBI Taxonomy" id="33025"/>
    <lineage>
        <taxon>Bacteria</taxon>
        <taxon>Bacillati</taxon>
        <taxon>Bacillota</taxon>
        <taxon>Negativicutes</taxon>
        <taxon>Acidaminococcales</taxon>
        <taxon>Acidaminococcaceae</taxon>
        <taxon>Phascolarctobacterium</taxon>
    </lineage>
</organism>
<dbReference type="Proteomes" id="UP000443070">
    <property type="component" value="Unassembled WGS sequence"/>
</dbReference>
<dbReference type="Gene3D" id="1.10.10.10">
    <property type="entry name" value="Winged helix-like DNA-binding domain superfamily/Winged helix DNA-binding domain"/>
    <property type="match status" value="1"/>
</dbReference>
<evidence type="ECO:0000313" key="7">
    <source>
        <dbReference type="Proteomes" id="UP000443070"/>
    </source>
</evidence>
<keyword evidence="7" id="KW-1185">Reference proteome</keyword>
<evidence type="ECO:0000256" key="2">
    <source>
        <dbReference type="ARBA" id="ARBA00023125"/>
    </source>
</evidence>
<dbReference type="Pfam" id="PF12802">
    <property type="entry name" value="MarR_2"/>
    <property type="match status" value="1"/>
</dbReference>
<evidence type="ECO:0000256" key="1">
    <source>
        <dbReference type="ARBA" id="ARBA00023015"/>
    </source>
</evidence>
<dbReference type="InterPro" id="IPR036390">
    <property type="entry name" value="WH_DNA-bd_sf"/>
</dbReference>
<keyword evidence="2" id="KW-0238">DNA-binding</keyword>
<protein>
    <submittedName>
        <fullName evidence="5">MarR family transcriptional regulator</fullName>
    </submittedName>
</protein>
<dbReference type="EMBL" id="WNBM01000001">
    <property type="protein sequence ID" value="MTT74941.1"/>
    <property type="molecule type" value="Genomic_DNA"/>
</dbReference>
<name>A0A7X3BUV9_9FIRM</name>
<dbReference type="PANTHER" id="PTHR42756">
    <property type="entry name" value="TRANSCRIPTIONAL REGULATOR, MARR"/>
    <property type="match status" value="1"/>
</dbReference>
<reference evidence="7 8" key="1">
    <citation type="journal article" date="2019" name="Nat. Med.">
        <title>A library of human gut bacterial isolates paired with longitudinal multiomics data enables mechanistic microbiome research.</title>
        <authorList>
            <person name="Poyet M."/>
            <person name="Groussin M."/>
            <person name="Gibbons S.M."/>
            <person name="Avila-Pacheco J."/>
            <person name="Jiang X."/>
            <person name="Kearney S.M."/>
            <person name="Perrotta A.R."/>
            <person name="Berdy B."/>
            <person name="Zhao S."/>
            <person name="Lieberman T.D."/>
            <person name="Swanson P.K."/>
            <person name="Smith M."/>
            <person name="Roesemann S."/>
            <person name="Alexander J.E."/>
            <person name="Rich S.A."/>
            <person name="Livny J."/>
            <person name="Vlamakis H."/>
            <person name="Clish C."/>
            <person name="Bullock K."/>
            <person name="Deik A."/>
            <person name="Scott J."/>
            <person name="Pierce K.A."/>
            <person name="Xavier R.J."/>
            <person name="Alm E.J."/>
        </authorList>
    </citation>
    <scope>NUCLEOTIDE SEQUENCE [LARGE SCALE GENOMIC DNA]</scope>
    <source>
        <strain evidence="5 8">BIOML-A13</strain>
        <strain evidence="6 7">BIOML-A3</strain>
    </source>
</reference>
<dbReference type="SMART" id="SM00347">
    <property type="entry name" value="HTH_MARR"/>
    <property type="match status" value="1"/>
</dbReference>
<dbReference type="GO" id="GO:0003677">
    <property type="term" value="F:DNA binding"/>
    <property type="evidence" value="ECO:0007669"/>
    <property type="project" value="UniProtKB-KW"/>
</dbReference>
<dbReference type="PROSITE" id="PS50995">
    <property type="entry name" value="HTH_MARR_2"/>
    <property type="match status" value="1"/>
</dbReference>
<dbReference type="GO" id="GO:0003700">
    <property type="term" value="F:DNA-binding transcription factor activity"/>
    <property type="evidence" value="ECO:0007669"/>
    <property type="project" value="InterPro"/>
</dbReference>
<dbReference type="SUPFAM" id="SSF46785">
    <property type="entry name" value="Winged helix' DNA-binding domain"/>
    <property type="match status" value="1"/>
</dbReference>
<comment type="caution">
    <text evidence="5">The sequence shown here is derived from an EMBL/GenBank/DDBJ whole genome shotgun (WGS) entry which is preliminary data.</text>
</comment>
<accession>A0A7X3BUV9</accession>
<proteinExistence type="predicted"/>
<keyword evidence="1" id="KW-0805">Transcription regulation</keyword>
<keyword evidence="3" id="KW-0804">Transcription</keyword>
<dbReference type="InterPro" id="IPR000835">
    <property type="entry name" value="HTH_MarR-typ"/>
</dbReference>
<evidence type="ECO:0000313" key="8">
    <source>
        <dbReference type="Proteomes" id="UP000484547"/>
    </source>
</evidence>
<gene>
    <name evidence="5" type="ORF">GMD11_01490</name>
    <name evidence="6" type="ORF">GMD18_01485</name>
</gene>
<sequence>MHKELQRIRHGYYDLWFGTNAVYERWAKSHGLNNNLLLTLYLLKEFPNDCTQHLICEKLMLPKQTVNSILSGLEEKGFVEKIISPTDKRVKLLVFTSQGAAYADGLLQKMDDFEERALRNMTDVQRNALLEGGFAWMKALRDAIDD</sequence>